<dbReference type="RefSeq" id="WP_091270369.1">
    <property type="nucleotide sequence ID" value="NZ_FNDK01000001.1"/>
</dbReference>
<dbReference type="Pfam" id="PF02049">
    <property type="entry name" value="FliE"/>
    <property type="match status" value="1"/>
</dbReference>
<comment type="similarity">
    <text evidence="2 4">Belongs to the FliE family.</text>
</comment>
<keyword evidence="7" id="KW-0966">Cell projection</keyword>
<keyword evidence="3 4" id="KW-0975">Bacterial flagellum</keyword>
<protein>
    <recommendedName>
        <fullName evidence="4 5">Flagellar hook-basal body complex protein FliE</fullName>
    </recommendedName>
</protein>
<reference evidence="7 8" key="1">
    <citation type="submission" date="2016-10" db="EMBL/GenBank/DDBJ databases">
        <authorList>
            <person name="de Groot N.N."/>
        </authorList>
    </citation>
    <scope>NUCLEOTIDE SEQUENCE [LARGE SCALE GENOMIC DNA]</scope>
    <source>
        <strain evidence="7 8">DSM 21632</strain>
    </source>
</reference>
<dbReference type="PRINTS" id="PR01006">
    <property type="entry name" value="FLGHOOKFLIE"/>
</dbReference>
<dbReference type="EMBL" id="FNDK01000001">
    <property type="protein sequence ID" value="SDG97780.1"/>
    <property type="molecule type" value="Genomic_DNA"/>
</dbReference>
<keyword evidence="7" id="KW-0282">Flagellum</keyword>
<name>A0A1G7YPJ0_9BACI</name>
<dbReference type="GO" id="GO:0003774">
    <property type="term" value="F:cytoskeletal motor activity"/>
    <property type="evidence" value="ECO:0007669"/>
    <property type="project" value="InterPro"/>
</dbReference>
<evidence type="ECO:0000256" key="4">
    <source>
        <dbReference type="HAMAP-Rule" id="MF_00724"/>
    </source>
</evidence>
<dbReference type="HAMAP" id="MF_00724">
    <property type="entry name" value="FliE"/>
    <property type="match status" value="1"/>
</dbReference>
<dbReference type="GO" id="GO:0071973">
    <property type="term" value="P:bacterial-type flagellum-dependent cell motility"/>
    <property type="evidence" value="ECO:0007669"/>
    <property type="project" value="InterPro"/>
</dbReference>
<keyword evidence="8" id="KW-1185">Reference proteome</keyword>
<dbReference type="InterPro" id="IPR001624">
    <property type="entry name" value="FliE"/>
</dbReference>
<evidence type="ECO:0000256" key="3">
    <source>
        <dbReference type="ARBA" id="ARBA00023143"/>
    </source>
</evidence>
<evidence type="ECO:0000256" key="1">
    <source>
        <dbReference type="ARBA" id="ARBA00004117"/>
    </source>
</evidence>
<dbReference type="GO" id="GO:0005198">
    <property type="term" value="F:structural molecule activity"/>
    <property type="evidence" value="ECO:0007669"/>
    <property type="project" value="UniProtKB-UniRule"/>
</dbReference>
<dbReference type="AlphaFoldDB" id="A0A1G7YPJ0"/>
<dbReference type="PANTHER" id="PTHR34653">
    <property type="match status" value="1"/>
</dbReference>
<organism evidence="7 8">
    <name type="scientific">Alteribacillus persepolensis</name>
    <dbReference type="NCBI Taxonomy" id="568899"/>
    <lineage>
        <taxon>Bacteria</taxon>
        <taxon>Bacillati</taxon>
        <taxon>Bacillota</taxon>
        <taxon>Bacilli</taxon>
        <taxon>Bacillales</taxon>
        <taxon>Bacillaceae</taxon>
        <taxon>Alteribacillus</taxon>
    </lineage>
</organism>
<evidence type="ECO:0000256" key="2">
    <source>
        <dbReference type="ARBA" id="ARBA00009272"/>
    </source>
</evidence>
<accession>A0A1G7YPJ0</accession>
<feature type="compositionally biased region" description="Basic and acidic residues" evidence="6">
    <location>
        <begin position="13"/>
        <end position="23"/>
    </location>
</feature>
<feature type="region of interest" description="Disordered" evidence="6">
    <location>
        <begin position="1"/>
        <end position="26"/>
    </location>
</feature>
<dbReference type="STRING" id="568899.SAMN05192534_101209"/>
<evidence type="ECO:0000313" key="8">
    <source>
        <dbReference type="Proteomes" id="UP000199163"/>
    </source>
</evidence>
<dbReference type="PANTHER" id="PTHR34653:SF1">
    <property type="entry name" value="FLAGELLAR HOOK-BASAL BODY COMPLEX PROTEIN FLIE"/>
    <property type="match status" value="1"/>
</dbReference>
<dbReference type="GO" id="GO:0009425">
    <property type="term" value="C:bacterial-type flagellum basal body"/>
    <property type="evidence" value="ECO:0007669"/>
    <property type="project" value="UniProtKB-SubCell"/>
</dbReference>
<dbReference type="Proteomes" id="UP000199163">
    <property type="component" value="Unassembled WGS sequence"/>
</dbReference>
<evidence type="ECO:0000256" key="6">
    <source>
        <dbReference type="SAM" id="MobiDB-lite"/>
    </source>
</evidence>
<dbReference type="NCBIfam" id="TIGR00205">
    <property type="entry name" value="fliE"/>
    <property type="match status" value="1"/>
</dbReference>
<feature type="compositionally biased region" description="Polar residues" evidence="6">
    <location>
        <begin position="1"/>
        <end position="10"/>
    </location>
</feature>
<evidence type="ECO:0000256" key="5">
    <source>
        <dbReference type="NCBIfam" id="TIGR00205"/>
    </source>
</evidence>
<keyword evidence="7" id="KW-0969">Cilium</keyword>
<evidence type="ECO:0000313" key="7">
    <source>
        <dbReference type="EMBL" id="SDG97780.1"/>
    </source>
</evidence>
<proteinExistence type="inferred from homology"/>
<comment type="subcellular location">
    <subcellularLocation>
        <location evidence="1 4">Bacterial flagellum basal body</location>
    </subcellularLocation>
</comment>
<gene>
    <name evidence="4" type="primary">fliE</name>
    <name evidence="7" type="ORF">SAMN05192534_101209</name>
</gene>
<dbReference type="OrthoDB" id="9812413at2"/>
<sequence length="102" mass="11538">MNNYVTNSLHNHAFFEKTQESTRKTPAQAQQSFKNALNDALNEVNKAQHASNEMTSKLAAGDVEDLHEVMVTAEKASVTLQTTIEIRNKAQEAYREIMRMQV</sequence>